<dbReference type="GO" id="GO:0008234">
    <property type="term" value="F:cysteine-type peptidase activity"/>
    <property type="evidence" value="ECO:0007669"/>
    <property type="project" value="InterPro"/>
</dbReference>
<dbReference type="SUPFAM" id="SSF54001">
    <property type="entry name" value="Cysteine proteinases"/>
    <property type="match status" value="1"/>
</dbReference>
<dbReference type="SMART" id="SM00645">
    <property type="entry name" value="Pept_C1"/>
    <property type="match status" value="1"/>
</dbReference>
<dbReference type="FunFam" id="3.90.70.10:FF:000332">
    <property type="entry name" value="Cathepsin L1"/>
    <property type="match status" value="1"/>
</dbReference>
<dbReference type="Pfam" id="PF00112">
    <property type="entry name" value="Peptidase_C1"/>
    <property type="match status" value="1"/>
</dbReference>
<gene>
    <name evidence="4" type="ORF">ANANG_G00319670</name>
</gene>
<dbReference type="Proteomes" id="UP001044222">
    <property type="component" value="Unassembled WGS sequence"/>
</dbReference>
<dbReference type="PANTHER" id="PTHR12411">
    <property type="entry name" value="CYSTEINE PROTEASE FAMILY C1-RELATED"/>
    <property type="match status" value="1"/>
</dbReference>
<evidence type="ECO:0000256" key="2">
    <source>
        <dbReference type="ARBA" id="ARBA00023157"/>
    </source>
</evidence>
<dbReference type="GO" id="GO:0006508">
    <property type="term" value="P:proteolysis"/>
    <property type="evidence" value="ECO:0007669"/>
    <property type="project" value="InterPro"/>
</dbReference>
<dbReference type="InterPro" id="IPR038765">
    <property type="entry name" value="Papain-like_cys_pep_sf"/>
</dbReference>
<name>A0A9D3LNV5_ANGAN</name>
<organism evidence="4 5">
    <name type="scientific">Anguilla anguilla</name>
    <name type="common">European freshwater eel</name>
    <name type="synonym">Muraena anguilla</name>
    <dbReference type="NCBI Taxonomy" id="7936"/>
    <lineage>
        <taxon>Eukaryota</taxon>
        <taxon>Metazoa</taxon>
        <taxon>Chordata</taxon>
        <taxon>Craniata</taxon>
        <taxon>Vertebrata</taxon>
        <taxon>Euteleostomi</taxon>
        <taxon>Actinopterygii</taxon>
        <taxon>Neopterygii</taxon>
        <taxon>Teleostei</taxon>
        <taxon>Anguilliformes</taxon>
        <taxon>Anguillidae</taxon>
        <taxon>Anguilla</taxon>
    </lineage>
</organism>
<dbReference type="PRINTS" id="PR00705">
    <property type="entry name" value="PAPAIN"/>
</dbReference>
<keyword evidence="5" id="KW-1185">Reference proteome</keyword>
<dbReference type="PROSITE" id="PS00639">
    <property type="entry name" value="THIOL_PROTEASE_HIS"/>
    <property type="match status" value="1"/>
</dbReference>
<comment type="similarity">
    <text evidence="1">Belongs to the peptidase C1 family.</text>
</comment>
<dbReference type="CDD" id="cd02248">
    <property type="entry name" value="Peptidase_C1A"/>
    <property type="match status" value="1"/>
</dbReference>
<feature type="domain" description="Peptidase C1A papain C-terminal" evidence="3">
    <location>
        <begin position="1"/>
        <end position="182"/>
    </location>
</feature>
<dbReference type="InterPro" id="IPR000668">
    <property type="entry name" value="Peptidase_C1A_C"/>
</dbReference>
<dbReference type="EMBL" id="JAFIRN010000817">
    <property type="protein sequence ID" value="KAG5829988.1"/>
    <property type="molecule type" value="Genomic_DNA"/>
</dbReference>
<evidence type="ECO:0000313" key="4">
    <source>
        <dbReference type="EMBL" id="KAG5829988.1"/>
    </source>
</evidence>
<dbReference type="Gene3D" id="3.90.70.10">
    <property type="entry name" value="Cysteine proteinases"/>
    <property type="match status" value="1"/>
</dbReference>
<dbReference type="InterPro" id="IPR013128">
    <property type="entry name" value="Peptidase_C1A"/>
</dbReference>
<keyword evidence="2" id="KW-1015">Disulfide bond</keyword>
<dbReference type="InterPro" id="IPR025660">
    <property type="entry name" value="Pept_his_AS"/>
</dbReference>
<evidence type="ECO:0000256" key="1">
    <source>
        <dbReference type="ARBA" id="ARBA00008455"/>
    </source>
</evidence>
<dbReference type="InterPro" id="IPR025661">
    <property type="entry name" value="Pept_asp_AS"/>
</dbReference>
<evidence type="ECO:0000313" key="5">
    <source>
        <dbReference type="Proteomes" id="UP001044222"/>
    </source>
</evidence>
<proteinExistence type="inferred from homology"/>
<dbReference type="PROSITE" id="PS00640">
    <property type="entry name" value="THIOL_PROTEASE_ASN"/>
    <property type="match status" value="1"/>
</dbReference>
<evidence type="ECO:0000259" key="3">
    <source>
        <dbReference type="SMART" id="SM00645"/>
    </source>
</evidence>
<dbReference type="InterPro" id="IPR039417">
    <property type="entry name" value="Peptidase_C1A_papain-like"/>
</dbReference>
<reference evidence="4" key="1">
    <citation type="submission" date="2021-01" db="EMBL/GenBank/DDBJ databases">
        <title>A chromosome-scale assembly of European eel, Anguilla anguilla.</title>
        <authorList>
            <person name="Henkel C."/>
            <person name="Jong-Raadsen S.A."/>
            <person name="Dufour S."/>
            <person name="Weltzien F.-A."/>
            <person name="Palstra A.P."/>
            <person name="Pelster B."/>
            <person name="Spaink H.P."/>
            <person name="Van Den Thillart G.E."/>
            <person name="Jansen H."/>
            <person name="Zahm M."/>
            <person name="Klopp C."/>
            <person name="Cedric C."/>
            <person name="Louis A."/>
            <person name="Berthelot C."/>
            <person name="Parey E."/>
            <person name="Roest Crollius H."/>
            <person name="Montfort J."/>
            <person name="Robinson-Rechavi M."/>
            <person name="Bucao C."/>
            <person name="Bouchez O."/>
            <person name="Gislard M."/>
            <person name="Lluch J."/>
            <person name="Milhes M."/>
            <person name="Lampietro C."/>
            <person name="Lopez Roques C."/>
            <person name="Donnadieu C."/>
            <person name="Braasch I."/>
            <person name="Desvignes T."/>
            <person name="Postlethwait J."/>
            <person name="Bobe J."/>
            <person name="Guiguen Y."/>
            <person name="Dirks R."/>
        </authorList>
    </citation>
    <scope>NUCLEOTIDE SEQUENCE</scope>
    <source>
        <strain evidence="4">Tag_6206</strain>
        <tissue evidence="4">Liver</tissue>
    </source>
</reference>
<dbReference type="AlphaFoldDB" id="A0A9D3LNV5"/>
<protein>
    <recommendedName>
        <fullName evidence="3">Peptidase C1A papain C-terminal domain-containing protein</fullName>
    </recommendedName>
</protein>
<accession>A0A9D3LNV5</accession>
<sequence>MEGLMKRQTGKLVPLSPQNLLDCSSSYGNLGCNGGYLSKTFRYIIENKGIDSDSSYPYESREGKCRYSVQGRAGYCWGFQILRRGDERALQVAVANVGPVSVSINVLPSFNSYRGGVYDDPSCSSAETNHAVLVVGYGTDRGKDFWLVKNSWGTDWGESGFIRMARNRNNQCGIANLPIYPTM</sequence>
<comment type="caution">
    <text evidence="4">The sequence shown here is derived from an EMBL/GenBank/DDBJ whole genome shotgun (WGS) entry which is preliminary data.</text>
</comment>